<gene>
    <name evidence="2" type="ORF">DC432_13220</name>
</gene>
<sequence>MTTNALRLPRVETGAWGSYECRVGGHGMVTEHLQVLPPDTTSRDRALWALLTIWPGVGFLLGIAAAVAAHQLTGTDTSAAVGAVVWLLPWVVMKWRGRRFIRRVHESWRIHDLASWEPSLSPLRDDVRRLRAADPGPLWAESGPTWSEVYARTPSRARRG</sequence>
<name>A0A2T7W3Z1_MICTE</name>
<dbReference type="EMBL" id="QDFT01000041">
    <property type="protein sequence ID" value="PVE65189.1"/>
    <property type="molecule type" value="Genomic_DNA"/>
</dbReference>
<dbReference type="InterPro" id="IPR046719">
    <property type="entry name" value="DUF6611"/>
</dbReference>
<dbReference type="RefSeq" id="WP_116538276.1">
    <property type="nucleotide sequence ID" value="NZ_QDFT01000041.1"/>
</dbReference>
<keyword evidence="1" id="KW-0472">Membrane</keyword>
<dbReference type="AlphaFoldDB" id="A0A2T7W3Z1"/>
<feature type="transmembrane region" description="Helical" evidence="1">
    <location>
        <begin position="46"/>
        <end position="69"/>
    </location>
</feature>
<keyword evidence="1" id="KW-1133">Transmembrane helix</keyword>
<dbReference type="Pfam" id="PF20315">
    <property type="entry name" value="DUF6611"/>
    <property type="match status" value="1"/>
</dbReference>
<reference evidence="2 3" key="1">
    <citation type="submission" date="2018-04" db="EMBL/GenBank/DDBJ databases">
        <authorList>
            <person name="Go L.Y."/>
            <person name="Mitchell J.A."/>
        </authorList>
    </citation>
    <scope>NUCLEOTIDE SEQUENCE [LARGE SCALE GENOMIC DNA]</scope>
    <source>
        <strain evidence="2 3">TPD7010</strain>
    </source>
</reference>
<feature type="transmembrane region" description="Helical" evidence="1">
    <location>
        <begin position="75"/>
        <end position="93"/>
    </location>
</feature>
<evidence type="ECO:0000256" key="1">
    <source>
        <dbReference type="SAM" id="Phobius"/>
    </source>
</evidence>
<accession>A0A2T7W3Z1</accession>
<evidence type="ECO:0000313" key="3">
    <source>
        <dbReference type="Proteomes" id="UP000244649"/>
    </source>
</evidence>
<proteinExistence type="predicted"/>
<organism evidence="2 3">
    <name type="scientific">Microbacterium testaceum</name>
    <name type="common">Aureobacterium testaceum</name>
    <name type="synonym">Brevibacterium testaceum</name>
    <dbReference type="NCBI Taxonomy" id="2033"/>
    <lineage>
        <taxon>Bacteria</taxon>
        <taxon>Bacillati</taxon>
        <taxon>Actinomycetota</taxon>
        <taxon>Actinomycetes</taxon>
        <taxon>Micrococcales</taxon>
        <taxon>Microbacteriaceae</taxon>
        <taxon>Microbacterium</taxon>
    </lineage>
</organism>
<dbReference type="Proteomes" id="UP000244649">
    <property type="component" value="Unassembled WGS sequence"/>
</dbReference>
<evidence type="ECO:0000313" key="2">
    <source>
        <dbReference type="EMBL" id="PVE65189.1"/>
    </source>
</evidence>
<protein>
    <submittedName>
        <fullName evidence="2">Uncharacterized protein</fullName>
    </submittedName>
</protein>
<keyword evidence="1" id="KW-0812">Transmembrane</keyword>
<comment type="caution">
    <text evidence="2">The sequence shown here is derived from an EMBL/GenBank/DDBJ whole genome shotgun (WGS) entry which is preliminary data.</text>
</comment>